<dbReference type="NCBIfam" id="NF004780">
    <property type="entry name" value="PRK06126.1"/>
    <property type="match status" value="1"/>
</dbReference>
<evidence type="ECO:0000313" key="7">
    <source>
        <dbReference type="EMBL" id="CAB4724336.1"/>
    </source>
</evidence>
<evidence type="ECO:0000256" key="1">
    <source>
        <dbReference type="ARBA" id="ARBA00001974"/>
    </source>
</evidence>
<keyword evidence="3" id="KW-0274">FAD</keyword>
<evidence type="ECO:0000256" key="4">
    <source>
        <dbReference type="SAM" id="MobiDB-lite"/>
    </source>
</evidence>
<sequence>MTTTHYDTPVLIAGGGPVGMSLALDLNHMGTACLVAEQDAGTALVLLAKAGTLNERTMEYCRRWGLVDKVAEVFPPDLARDTVYCTALDGHVLGRSVIPSANNRGTPMVGPEMLRRCPQHLFDPILANAAIASEHATVRYGLRFDSFTQDADGVTSLLTDTVTGEQVTVRSQYLVGCDGAGSQVRKTLGVEFELITQMDFSLSAMIKFDDAELYKYIPECERMMFIGAEGTWANMTAVDGHGLWRFTVVGNEEALDPATFDINPIVRRALGDTGIQYEVMRLVPWRRAQMLAKSYALGRVVLAGDTVHTTSPTGGHGVNTGIGDATDASWMLSALVAGWGGQGLLNAYTAERRQVGWRNFGNSTQNYKVWVGAGMTNVLAHGPKGDAARTNIGNMLTVGLHQEWFSQGIGMGYRYEGSPIIVPDGTPEPADEPSNYQPTARPGHRAPHAWLADGRSMLDLFGKGFVLLDFGAAAADVQALTAAAAAAGVPLTVEVIDQPEIAGQYGQVLVLVRPDGQVAWRAATAPADAKHLFDVVRGAAA</sequence>
<gene>
    <name evidence="7" type="ORF">UFOPK2656_01656</name>
    <name evidence="8" type="ORF">UFOPK3099_00865</name>
    <name evidence="9" type="ORF">UFOPK3267_01955</name>
    <name evidence="10" type="ORF">UFOPK3651_01798</name>
    <name evidence="11" type="ORF">UFOPK3931_01170</name>
    <name evidence="6" type="ORF">UFOPK4189_01789</name>
</gene>
<dbReference type="Gene3D" id="3.30.9.10">
    <property type="entry name" value="D-Amino Acid Oxidase, subunit A, domain 2"/>
    <property type="match status" value="1"/>
</dbReference>
<dbReference type="EMBL" id="CAFAAV010000050">
    <property type="protein sequence ID" value="CAB4812889.1"/>
    <property type="molecule type" value="Genomic_DNA"/>
</dbReference>
<evidence type="ECO:0000256" key="2">
    <source>
        <dbReference type="ARBA" id="ARBA00022630"/>
    </source>
</evidence>
<evidence type="ECO:0000313" key="6">
    <source>
        <dbReference type="EMBL" id="CAB4364020.1"/>
    </source>
</evidence>
<dbReference type="PANTHER" id="PTHR43004">
    <property type="entry name" value="TRK SYSTEM POTASSIUM UPTAKE PROTEIN"/>
    <property type="match status" value="1"/>
</dbReference>
<dbReference type="SUPFAM" id="SSF51905">
    <property type="entry name" value="FAD/NAD(P)-binding domain"/>
    <property type="match status" value="1"/>
</dbReference>
<dbReference type="InterPro" id="IPR002938">
    <property type="entry name" value="FAD-bd"/>
</dbReference>
<dbReference type="AlphaFoldDB" id="A0A6J6A7I1"/>
<evidence type="ECO:0000313" key="11">
    <source>
        <dbReference type="EMBL" id="CAB4986362.1"/>
    </source>
</evidence>
<feature type="domain" description="FAD-binding" evidence="5">
    <location>
        <begin position="7"/>
        <end position="360"/>
    </location>
</feature>
<proteinExistence type="predicted"/>
<dbReference type="EMBL" id="CAFBIY010000117">
    <property type="protein sequence ID" value="CAB4852219.1"/>
    <property type="molecule type" value="Genomic_DNA"/>
</dbReference>
<dbReference type="Pfam" id="PF01494">
    <property type="entry name" value="FAD_binding_3"/>
    <property type="match status" value="1"/>
</dbReference>
<organism evidence="6">
    <name type="scientific">freshwater metagenome</name>
    <dbReference type="NCBI Taxonomy" id="449393"/>
    <lineage>
        <taxon>unclassified sequences</taxon>
        <taxon>metagenomes</taxon>
        <taxon>ecological metagenomes</taxon>
    </lineage>
</organism>
<dbReference type="EMBL" id="CAESGF010000009">
    <property type="protein sequence ID" value="CAB4364020.1"/>
    <property type="molecule type" value="Genomic_DNA"/>
</dbReference>
<evidence type="ECO:0000313" key="9">
    <source>
        <dbReference type="EMBL" id="CAB4852219.1"/>
    </source>
</evidence>
<comment type="cofactor">
    <cofactor evidence="1">
        <name>FAD</name>
        <dbReference type="ChEBI" id="CHEBI:57692"/>
    </cofactor>
</comment>
<protein>
    <submittedName>
        <fullName evidence="6">Unannotated protein</fullName>
    </submittedName>
</protein>
<dbReference type="InterPro" id="IPR050641">
    <property type="entry name" value="RIFMO-like"/>
</dbReference>
<dbReference type="EMBL" id="CAEZYF010000009">
    <property type="protein sequence ID" value="CAB4724336.1"/>
    <property type="molecule type" value="Genomic_DNA"/>
</dbReference>
<dbReference type="Pfam" id="PF21274">
    <property type="entry name" value="Rng_hyd_C"/>
    <property type="match status" value="1"/>
</dbReference>
<keyword evidence="2" id="KW-0285">Flavoprotein</keyword>
<evidence type="ECO:0000259" key="5">
    <source>
        <dbReference type="Pfam" id="PF01494"/>
    </source>
</evidence>
<dbReference type="EMBL" id="CAFBOL010000024">
    <property type="protein sequence ID" value="CAB4986362.1"/>
    <property type="molecule type" value="Genomic_DNA"/>
</dbReference>
<dbReference type="EMBL" id="CAFBMT010000009">
    <property type="protein sequence ID" value="CAB4935848.1"/>
    <property type="molecule type" value="Genomic_DNA"/>
</dbReference>
<dbReference type="PANTHER" id="PTHR43004:SF19">
    <property type="entry name" value="BINDING MONOOXYGENASE, PUTATIVE (JCVI)-RELATED"/>
    <property type="match status" value="1"/>
</dbReference>
<accession>A0A6J6A7I1</accession>
<dbReference type="PRINTS" id="PR00420">
    <property type="entry name" value="RNGMNOXGNASE"/>
</dbReference>
<evidence type="ECO:0000256" key="3">
    <source>
        <dbReference type="ARBA" id="ARBA00022827"/>
    </source>
</evidence>
<evidence type="ECO:0000313" key="8">
    <source>
        <dbReference type="EMBL" id="CAB4812889.1"/>
    </source>
</evidence>
<reference evidence="6" key="1">
    <citation type="submission" date="2020-05" db="EMBL/GenBank/DDBJ databases">
        <authorList>
            <person name="Chiriac C."/>
            <person name="Salcher M."/>
            <person name="Ghai R."/>
            <person name="Kavagutti S V."/>
        </authorList>
    </citation>
    <scope>NUCLEOTIDE SEQUENCE</scope>
</reference>
<dbReference type="GO" id="GO:0071949">
    <property type="term" value="F:FAD binding"/>
    <property type="evidence" value="ECO:0007669"/>
    <property type="project" value="InterPro"/>
</dbReference>
<feature type="region of interest" description="Disordered" evidence="4">
    <location>
        <begin position="425"/>
        <end position="445"/>
    </location>
</feature>
<dbReference type="Gene3D" id="3.40.30.120">
    <property type="match status" value="1"/>
</dbReference>
<dbReference type="InterPro" id="IPR036188">
    <property type="entry name" value="FAD/NAD-bd_sf"/>
</dbReference>
<dbReference type="GO" id="GO:0016709">
    <property type="term" value="F:oxidoreductase activity, acting on paired donors, with incorporation or reduction of molecular oxygen, NAD(P)H as one donor, and incorporation of one atom of oxygen"/>
    <property type="evidence" value="ECO:0007669"/>
    <property type="project" value="UniProtKB-ARBA"/>
</dbReference>
<name>A0A6J6A7I1_9ZZZZ</name>
<dbReference type="Gene3D" id="3.50.50.60">
    <property type="entry name" value="FAD/NAD(P)-binding domain"/>
    <property type="match status" value="1"/>
</dbReference>
<evidence type="ECO:0000313" key="10">
    <source>
        <dbReference type="EMBL" id="CAB4935848.1"/>
    </source>
</evidence>